<organism evidence="2 3">
    <name type="scientific">Candidula unifasciata</name>
    <dbReference type="NCBI Taxonomy" id="100452"/>
    <lineage>
        <taxon>Eukaryota</taxon>
        <taxon>Metazoa</taxon>
        <taxon>Spiralia</taxon>
        <taxon>Lophotrochozoa</taxon>
        <taxon>Mollusca</taxon>
        <taxon>Gastropoda</taxon>
        <taxon>Heterobranchia</taxon>
        <taxon>Euthyneura</taxon>
        <taxon>Panpulmonata</taxon>
        <taxon>Eupulmonata</taxon>
        <taxon>Stylommatophora</taxon>
        <taxon>Helicina</taxon>
        <taxon>Helicoidea</taxon>
        <taxon>Geomitridae</taxon>
        <taxon>Candidula</taxon>
    </lineage>
</organism>
<feature type="compositionally biased region" description="Polar residues" evidence="1">
    <location>
        <begin position="195"/>
        <end position="217"/>
    </location>
</feature>
<dbReference type="EMBL" id="CAJHNH020002857">
    <property type="protein sequence ID" value="CAG5127934.1"/>
    <property type="molecule type" value="Genomic_DNA"/>
</dbReference>
<dbReference type="OrthoDB" id="28939at2759"/>
<proteinExistence type="predicted"/>
<feature type="region of interest" description="Disordered" evidence="1">
    <location>
        <begin position="185"/>
        <end position="217"/>
    </location>
</feature>
<dbReference type="PANTHER" id="PTHR16537">
    <property type="entry name" value="SJOEGREN SYNDROME/SCLERODERMA AUTOANTIGEN 1"/>
    <property type="match status" value="1"/>
</dbReference>
<accession>A0A8S3ZEE3</accession>
<feature type="compositionally biased region" description="Polar residues" evidence="1">
    <location>
        <begin position="94"/>
        <end position="104"/>
    </location>
</feature>
<evidence type="ECO:0000313" key="3">
    <source>
        <dbReference type="Proteomes" id="UP000678393"/>
    </source>
</evidence>
<name>A0A8S3ZEE3_9EUPU</name>
<keyword evidence="3" id="KW-1185">Reference proteome</keyword>
<comment type="caution">
    <text evidence="2">The sequence shown here is derived from an EMBL/GenBank/DDBJ whole genome shotgun (WGS) entry which is preliminary data.</text>
</comment>
<protein>
    <recommendedName>
        <fullName evidence="4">Sjoegren syndrome/scleroderma autoantigen 1</fullName>
    </recommendedName>
</protein>
<reference evidence="2" key="1">
    <citation type="submission" date="2021-04" db="EMBL/GenBank/DDBJ databases">
        <authorList>
            <consortium name="Molecular Ecology Group"/>
        </authorList>
    </citation>
    <scope>NUCLEOTIDE SEQUENCE</scope>
</reference>
<dbReference type="InterPro" id="IPR051888">
    <property type="entry name" value="UPF0148_domain"/>
</dbReference>
<feature type="compositionally biased region" description="Polar residues" evidence="1">
    <location>
        <begin position="112"/>
        <end position="122"/>
    </location>
</feature>
<sequence length="276" mass="30251">MDNDDWQPPSEAEMKLIKARRDRSDKISKIMSGYLLKGYKMLGSVCTTCDTILLQDRQGTNYCVACSELDSDTDKDNPLTNQSAAQSKVKEMEFSSSALTSSEVTPKESLRPTPQSTPQHYQSPAGGDAVRPKVYPANVETTHSLYASPQPQNWPLNPDHQQRILCGATAASEFFIKQEIIETDPQDSGFPSLAESRTSSIPQQRTSHANTGAQTLASSSPETSAFVALPIARLLEKIDWASKELKDTASVEYSVQLCLLIKAAAEAIVAIRHARM</sequence>
<dbReference type="InterPro" id="IPR009563">
    <property type="entry name" value="SSSCA1"/>
</dbReference>
<evidence type="ECO:0000313" key="2">
    <source>
        <dbReference type="EMBL" id="CAG5127934.1"/>
    </source>
</evidence>
<feature type="region of interest" description="Disordered" evidence="1">
    <location>
        <begin position="70"/>
        <end position="132"/>
    </location>
</feature>
<dbReference type="Proteomes" id="UP000678393">
    <property type="component" value="Unassembled WGS sequence"/>
</dbReference>
<dbReference type="PANTHER" id="PTHR16537:SF1">
    <property type="entry name" value="PROTEIN ZNRD2"/>
    <property type="match status" value="1"/>
</dbReference>
<dbReference type="AlphaFoldDB" id="A0A8S3ZEE3"/>
<dbReference type="Pfam" id="PF06677">
    <property type="entry name" value="Auto_anti-p27"/>
    <property type="match status" value="1"/>
</dbReference>
<evidence type="ECO:0000256" key="1">
    <source>
        <dbReference type="SAM" id="MobiDB-lite"/>
    </source>
</evidence>
<evidence type="ECO:0008006" key="4">
    <source>
        <dbReference type="Google" id="ProtNLM"/>
    </source>
</evidence>
<gene>
    <name evidence="2" type="ORF">CUNI_LOCUS13492</name>
</gene>